<evidence type="ECO:0000313" key="3">
    <source>
        <dbReference type="Proteomes" id="UP000711614"/>
    </source>
</evidence>
<dbReference type="Proteomes" id="UP000711614">
    <property type="component" value="Unassembled WGS sequence"/>
</dbReference>
<evidence type="ECO:0000313" key="2">
    <source>
        <dbReference type="EMBL" id="MBP2412036.1"/>
    </source>
</evidence>
<keyword evidence="1" id="KW-0812">Transmembrane</keyword>
<reference evidence="2 3" key="1">
    <citation type="submission" date="2021-03" db="EMBL/GenBank/DDBJ databases">
        <title>Sequencing the genomes of 1000 actinobacteria strains.</title>
        <authorList>
            <person name="Klenk H.-P."/>
        </authorList>
    </citation>
    <scope>NUCLEOTIDE SEQUENCE [LARGE SCALE GENOMIC DNA]</scope>
    <source>
        <strain evidence="2 3">DSM 16005</strain>
    </source>
</reference>
<name>A0ABS4YTD2_9MICC</name>
<gene>
    <name evidence="2" type="ORF">JOF48_000835</name>
</gene>
<feature type="transmembrane region" description="Helical" evidence="1">
    <location>
        <begin position="181"/>
        <end position="200"/>
    </location>
</feature>
<evidence type="ECO:0000256" key="1">
    <source>
        <dbReference type="SAM" id="Phobius"/>
    </source>
</evidence>
<proteinExistence type="predicted"/>
<feature type="transmembrane region" description="Helical" evidence="1">
    <location>
        <begin position="206"/>
        <end position="224"/>
    </location>
</feature>
<dbReference type="EMBL" id="JAGIOI010000001">
    <property type="protein sequence ID" value="MBP2412036.1"/>
    <property type="molecule type" value="Genomic_DNA"/>
</dbReference>
<sequence>MTDKLMEMVQEFRYWRSSIPTGLLLAFLGALIILTRWPIFAQPQKWIAPAFWPLLSSISIPGWLLLALVLSALLGSWWCGFTSGFAVLWARRVVLWAPLHVNTEDWHVVRRLWTSLYVPQATVRRLKSEMAEVADYSDLESVDRPAAYKIFIREAVGPYPSSYADGPTDSELVKLWTDLRLSCGLILPLTIAIYAFPAIVEPGISGLDVWATVGSIVAFCVLLVESHIRIRRVIELSITTHLDATSLGLCARAAHGSGRTARETTIANGRTL</sequence>
<protein>
    <submittedName>
        <fullName evidence="2">Uncharacterized protein</fullName>
    </submittedName>
</protein>
<organism evidence="2 3">
    <name type="scientific">Arthrobacter stackebrandtii</name>
    <dbReference type="NCBI Taxonomy" id="272161"/>
    <lineage>
        <taxon>Bacteria</taxon>
        <taxon>Bacillati</taxon>
        <taxon>Actinomycetota</taxon>
        <taxon>Actinomycetes</taxon>
        <taxon>Micrococcales</taxon>
        <taxon>Micrococcaceae</taxon>
        <taxon>Arthrobacter</taxon>
    </lineage>
</organism>
<feature type="transmembrane region" description="Helical" evidence="1">
    <location>
        <begin position="65"/>
        <end position="90"/>
    </location>
</feature>
<keyword evidence="3" id="KW-1185">Reference proteome</keyword>
<keyword evidence="1" id="KW-0472">Membrane</keyword>
<comment type="caution">
    <text evidence="2">The sequence shown here is derived from an EMBL/GenBank/DDBJ whole genome shotgun (WGS) entry which is preliminary data.</text>
</comment>
<accession>A0ABS4YTD2</accession>
<keyword evidence="1" id="KW-1133">Transmembrane helix</keyword>